<keyword evidence="7 10" id="KW-0472">Membrane</keyword>
<protein>
    <recommendedName>
        <fullName evidence="10">Odorant receptor</fullName>
    </recommendedName>
</protein>
<dbReference type="InterPro" id="IPR004117">
    <property type="entry name" value="7tm6_olfct_rcpt"/>
</dbReference>
<dbReference type="PhylomeDB" id="B4JKQ5"/>
<keyword evidence="5 10" id="KW-0552">Olfaction</keyword>
<keyword evidence="4 10" id="KW-0812">Transmembrane</keyword>
<name>B4JKQ5_DROGR</name>
<dbReference type="AlphaFoldDB" id="B4JKQ5"/>
<comment type="subcellular location">
    <subcellularLocation>
        <location evidence="1 10">Cell membrane</location>
        <topology evidence="1 10">Multi-pass membrane protein</topology>
    </subcellularLocation>
</comment>
<dbReference type="GO" id="GO:0007165">
    <property type="term" value="P:signal transduction"/>
    <property type="evidence" value="ECO:0007669"/>
    <property type="project" value="UniProtKB-KW"/>
</dbReference>
<dbReference type="OrthoDB" id="6614360at2759"/>
<feature type="transmembrane region" description="Helical" evidence="10">
    <location>
        <begin position="128"/>
        <end position="149"/>
    </location>
</feature>
<feature type="transmembrane region" description="Helical" evidence="10">
    <location>
        <begin position="65"/>
        <end position="84"/>
    </location>
</feature>
<evidence type="ECO:0000256" key="7">
    <source>
        <dbReference type="ARBA" id="ARBA00023136"/>
    </source>
</evidence>
<dbReference type="InParanoid" id="B4JKQ5"/>
<dbReference type="PANTHER" id="PTHR21137">
    <property type="entry name" value="ODORANT RECEPTOR"/>
    <property type="match status" value="1"/>
</dbReference>
<dbReference type="GO" id="GO:0005549">
    <property type="term" value="F:odorant binding"/>
    <property type="evidence" value="ECO:0007669"/>
    <property type="project" value="InterPro"/>
</dbReference>
<accession>B4JKQ5</accession>
<feature type="transmembrane region" description="Helical" evidence="10">
    <location>
        <begin position="33"/>
        <end position="53"/>
    </location>
</feature>
<evidence type="ECO:0000256" key="5">
    <source>
        <dbReference type="ARBA" id="ARBA00022725"/>
    </source>
</evidence>
<proteinExistence type="inferred from homology"/>
<dbReference type="Pfam" id="PF02949">
    <property type="entry name" value="7tm_6"/>
    <property type="match status" value="1"/>
</dbReference>
<dbReference type="OMA" id="MALCVDT"/>
<dbReference type="PANTHER" id="PTHR21137:SF43">
    <property type="entry name" value="ODORANT RECEPTOR 47A-RELATED"/>
    <property type="match status" value="1"/>
</dbReference>
<evidence type="ECO:0000256" key="3">
    <source>
        <dbReference type="ARBA" id="ARBA00022606"/>
    </source>
</evidence>
<keyword evidence="6 10" id="KW-1133">Transmembrane helix</keyword>
<evidence type="ECO:0000313" key="11">
    <source>
        <dbReference type="EMBL" id="EDW00158.1"/>
    </source>
</evidence>
<reference evidence="11 12" key="1">
    <citation type="journal article" date="2007" name="Nature">
        <title>Evolution of genes and genomes on the Drosophila phylogeny.</title>
        <authorList>
            <consortium name="Drosophila 12 Genomes Consortium"/>
            <person name="Clark A.G."/>
            <person name="Eisen M.B."/>
            <person name="Smith D.R."/>
            <person name="Bergman C.M."/>
            <person name="Oliver B."/>
            <person name="Markow T.A."/>
            <person name="Kaufman T.C."/>
            <person name="Kellis M."/>
            <person name="Gelbart W."/>
            <person name="Iyer V.N."/>
            <person name="Pollard D.A."/>
            <person name="Sackton T.B."/>
            <person name="Larracuente A.M."/>
            <person name="Singh N.D."/>
            <person name="Abad J.P."/>
            <person name="Abt D.N."/>
            <person name="Adryan B."/>
            <person name="Aguade M."/>
            <person name="Akashi H."/>
            <person name="Anderson W.W."/>
            <person name="Aquadro C.F."/>
            <person name="Ardell D.H."/>
            <person name="Arguello R."/>
            <person name="Artieri C.G."/>
            <person name="Barbash D.A."/>
            <person name="Barker D."/>
            <person name="Barsanti P."/>
            <person name="Batterham P."/>
            <person name="Batzoglou S."/>
            <person name="Begun D."/>
            <person name="Bhutkar A."/>
            <person name="Blanco E."/>
            <person name="Bosak S.A."/>
            <person name="Bradley R.K."/>
            <person name="Brand A.D."/>
            <person name="Brent M.R."/>
            <person name="Brooks A.N."/>
            <person name="Brown R.H."/>
            <person name="Butlin R.K."/>
            <person name="Caggese C."/>
            <person name="Calvi B.R."/>
            <person name="Bernardo de Carvalho A."/>
            <person name="Caspi A."/>
            <person name="Castrezana S."/>
            <person name="Celniker S.E."/>
            <person name="Chang J.L."/>
            <person name="Chapple C."/>
            <person name="Chatterji S."/>
            <person name="Chinwalla A."/>
            <person name="Civetta A."/>
            <person name="Clifton S.W."/>
            <person name="Comeron J.M."/>
            <person name="Costello J.C."/>
            <person name="Coyne J.A."/>
            <person name="Daub J."/>
            <person name="David R.G."/>
            <person name="Delcher A.L."/>
            <person name="Delehaunty K."/>
            <person name="Do C.B."/>
            <person name="Ebling H."/>
            <person name="Edwards K."/>
            <person name="Eickbush T."/>
            <person name="Evans J.D."/>
            <person name="Filipski A."/>
            <person name="Findeiss S."/>
            <person name="Freyhult E."/>
            <person name="Fulton L."/>
            <person name="Fulton R."/>
            <person name="Garcia A.C."/>
            <person name="Gardiner A."/>
            <person name="Garfield D.A."/>
            <person name="Garvin B.E."/>
            <person name="Gibson G."/>
            <person name="Gilbert D."/>
            <person name="Gnerre S."/>
            <person name="Godfrey J."/>
            <person name="Good R."/>
            <person name="Gotea V."/>
            <person name="Gravely B."/>
            <person name="Greenberg A.J."/>
            <person name="Griffiths-Jones S."/>
            <person name="Gross S."/>
            <person name="Guigo R."/>
            <person name="Gustafson E.A."/>
            <person name="Haerty W."/>
            <person name="Hahn M.W."/>
            <person name="Halligan D.L."/>
            <person name="Halpern A.L."/>
            <person name="Halter G.M."/>
            <person name="Han M.V."/>
            <person name="Heger A."/>
            <person name="Hillier L."/>
            <person name="Hinrichs A.S."/>
            <person name="Holmes I."/>
            <person name="Hoskins R.A."/>
            <person name="Hubisz M.J."/>
            <person name="Hultmark D."/>
            <person name="Huntley M.A."/>
            <person name="Jaffe D.B."/>
            <person name="Jagadeeshan S."/>
            <person name="Jeck W.R."/>
            <person name="Johnson J."/>
            <person name="Jones C.D."/>
            <person name="Jordan W.C."/>
            <person name="Karpen G.H."/>
            <person name="Kataoka E."/>
            <person name="Keightley P.D."/>
            <person name="Kheradpour P."/>
            <person name="Kirkness E.F."/>
            <person name="Koerich L.B."/>
            <person name="Kristiansen K."/>
            <person name="Kudrna D."/>
            <person name="Kulathinal R.J."/>
            <person name="Kumar S."/>
            <person name="Kwok R."/>
            <person name="Lander E."/>
            <person name="Langley C.H."/>
            <person name="Lapoint R."/>
            <person name="Lazzaro B.P."/>
            <person name="Lee S.J."/>
            <person name="Levesque L."/>
            <person name="Li R."/>
            <person name="Lin C.F."/>
            <person name="Lin M.F."/>
            <person name="Lindblad-Toh K."/>
            <person name="Llopart A."/>
            <person name="Long M."/>
            <person name="Low L."/>
            <person name="Lozovsky E."/>
            <person name="Lu J."/>
            <person name="Luo M."/>
            <person name="Machado C.A."/>
            <person name="Makalowski W."/>
            <person name="Marzo M."/>
            <person name="Matsuda M."/>
            <person name="Matzkin L."/>
            <person name="McAllister B."/>
            <person name="McBride C.S."/>
            <person name="McKernan B."/>
            <person name="McKernan K."/>
            <person name="Mendez-Lago M."/>
            <person name="Minx P."/>
            <person name="Mollenhauer M.U."/>
            <person name="Montooth K."/>
            <person name="Mount S.M."/>
            <person name="Mu X."/>
            <person name="Myers E."/>
            <person name="Negre B."/>
            <person name="Newfeld S."/>
            <person name="Nielsen R."/>
            <person name="Noor M.A."/>
            <person name="O'Grady P."/>
            <person name="Pachter L."/>
            <person name="Papaceit M."/>
            <person name="Parisi M.J."/>
            <person name="Parisi M."/>
            <person name="Parts L."/>
            <person name="Pedersen J.S."/>
            <person name="Pesole G."/>
            <person name="Phillippy A.M."/>
            <person name="Ponting C.P."/>
            <person name="Pop M."/>
            <person name="Porcelli D."/>
            <person name="Powell J.R."/>
            <person name="Prohaska S."/>
            <person name="Pruitt K."/>
            <person name="Puig M."/>
            <person name="Quesneville H."/>
            <person name="Ram K.R."/>
            <person name="Rand D."/>
            <person name="Rasmussen M.D."/>
            <person name="Reed L.K."/>
            <person name="Reenan R."/>
            <person name="Reily A."/>
            <person name="Remington K.A."/>
            <person name="Rieger T.T."/>
            <person name="Ritchie M.G."/>
            <person name="Robin C."/>
            <person name="Rogers Y.H."/>
            <person name="Rohde C."/>
            <person name="Rozas J."/>
            <person name="Rubenfield M.J."/>
            <person name="Ruiz A."/>
            <person name="Russo S."/>
            <person name="Salzberg S.L."/>
            <person name="Sanchez-Gracia A."/>
            <person name="Saranga D.J."/>
            <person name="Sato H."/>
            <person name="Schaeffer S.W."/>
            <person name="Schatz M.C."/>
            <person name="Schlenke T."/>
            <person name="Schwartz R."/>
            <person name="Segarra C."/>
            <person name="Singh R.S."/>
            <person name="Sirot L."/>
            <person name="Sirota M."/>
            <person name="Sisneros N.B."/>
            <person name="Smith C.D."/>
            <person name="Smith T.F."/>
            <person name="Spieth J."/>
            <person name="Stage D.E."/>
            <person name="Stark A."/>
            <person name="Stephan W."/>
            <person name="Strausberg R.L."/>
            <person name="Strempel S."/>
            <person name="Sturgill D."/>
            <person name="Sutton G."/>
            <person name="Sutton G.G."/>
            <person name="Tao W."/>
            <person name="Teichmann S."/>
            <person name="Tobari Y.N."/>
            <person name="Tomimura Y."/>
            <person name="Tsolas J.M."/>
            <person name="Valente V.L."/>
            <person name="Venter E."/>
            <person name="Venter J.C."/>
            <person name="Vicario S."/>
            <person name="Vieira F.G."/>
            <person name="Vilella A.J."/>
            <person name="Villasante A."/>
            <person name="Walenz B."/>
            <person name="Wang J."/>
            <person name="Wasserman M."/>
            <person name="Watts T."/>
            <person name="Wilson D."/>
            <person name="Wilson R.K."/>
            <person name="Wing R.A."/>
            <person name="Wolfner M.F."/>
            <person name="Wong A."/>
            <person name="Wong G.K."/>
            <person name="Wu C.I."/>
            <person name="Wu G."/>
            <person name="Yamamoto D."/>
            <person name="Yang H.P."/>
            <person name="Yang S.P."/>
            <person name="Yorke J.A."/>
            <person name="Yoshida K."/>
            <person name="Zdobnov E."/>
            <person name="Zhang P."/>
            <person name="Zhang Y."/>
            <person name="Zimin A.V."/>
            <person name="Baldwin J."/>
            <person name="Abdouelleil A."/>
            <person name="Abdulkadir J."/>
            <person name="Abebe A."/>
            <person name="Abera B."/>
            <person name="Abreu J."/>
            <person name="Acer S.C."/>
            <person name="Aftuck L."/>
            <person name="Alexander A."/>
            <person name="An P."/>
            <person name="Anderson E."/>
            <person name="Anderson S."/>
            <person name="Arachi H."/>
            <person name="Azer M."/>
            <person name="Bachantsang P."/>
            <person name="Barry A."/>
            <person name="Bayul T."/>
            <person name="Berlin A."/>
            <person name="Bessette D."/>
            <person name="Bloom T."/>
            <person name="Blye J."/>
            <person name="Boguslavskiy L."/>
            <person name="Bonnet C."/>
            <person name="Boukhgalter B."/>
            <person name="Bourzgui I."/>
            <person name="Brown A."/>
            <person name="Cahill P."/>
            <person name="Channer S."/>
            <person name="Cheshatsang Y."/>
            <person name="Chuda L."/>
            <person name="Citroen M."/>
            <person name="Collymore A."/>
            <person name="Cooke P."/>
            <person name="Costello M."/>
            <person name="D'Aco K."/>
            <person name="Daza R."/>
            <person name="De Haan G."/>
            <person name="DeGray S."/>
            <person name="DeMaso C."/>
            <person name="Dhargay N."/>
            <person name="Dooley K."/>
            <person name="Dooley E."/>
            <person name="Doricent M."/>
            <person name="Dorje P."/>
            <person name="Dorjee K."/>
            <person name="Dupes A."/>
            <person name="Elong R."/>
            <person name="Falk J."/>
            <person name="Farina A."/>
            <person name="Faro S."/>
            <person name="Ferguson D."/>
            <person name="Fisher S."/>
            <person name="Foley C.D."/>
            <person name="Franke A."/>
            <person name="Friedrich D."/>
            <person name="Gadbois L."/>
            <person name="Gearin G."/>
            <person name="Gearin C.R."/>
            <person name="Giannoukos G."/>
            <person name="Goode T."/>
            <person name="Graham J."/>
            <person name="Grandbois E."/>
            <person name="Grewal S."/>
            <person name="Gyaltsen K."/>
            <person name="Hafez N."/>
            <person name="Hagos B."/>
            <person name="Hall J."/>
            <person name="Henson C."/>
            <person name="Hollinger A."/>
            <person name="Honan T."/>
            <person name="Huard M.D."/>
            <person name="Hughes L."/>
            <person name="Hurhula B."/>
            <person name="Husby M.E."/>
            <person name="Kamat A."/>
            <person name="Kanga B."/>
            <person name="Kashin S."/>
            <person name="Khazanovich D."/>
            <person name="Kisner P."/>
            <person name="Lance K."/>
            <person name="Lara M."/>
            <person name="Lee W."/>
            <person name="Lennon N."/>
            <person name="Letendre F."/>
            <person name="LeVine R."/>
            <person name="Lipovsky A."/>
            <person name="Liu X."/>
            <person name="Liu J."/>
            <person name="Liu S."/>
            <person name="Lokyitsang T."/>
            <person name="Lokyitsang Y."/>
            <person name="Lubonja R."/>
            <person name="Lui A."/>
            <person name="MacDonald P."/>
            <person name="Magnisalis V."/>
            <person name="Maru K."/>
            <person name="Matthews C."/>
            <person name="McCusker W."/>
            <person name="McDonough S."/>
            <person name="Mehta T."/>
            <person name="Meldrim J."/>
            <person name="Meneus L."/>
            <person name="Mihai O."/>
            <person name="Mihalev A."/>
            <person name="Mihova T."/>
            <person name="Mittelman R."/>
            <person name="Mlenga V."/>
            <person name="Montmayeur A."/>
            <person name="Mulrain L."/>
            <person name="Navidi A."/>
            <person name="Naylor J."/>
            <person name="Negash T."/>
            <person name="Nguyen T."/>
            <person name="Nguyen N."/>
            <person name="Nicol R."/>
            <person name="Norbu C."/>
            <person name="Norbu N."/>
            <person name="Novod N."/>
            <person name="O'Neill B."/>
            <person name="Osman S."/>
            <person name="Markiewicz E."/>
            <person name="Oyono O.L."/>
            <person name="Patti C."/>
            <person name="Phunkhang P."/>
            <person name="Pierre F."/>
            <person name="Priest M."/>
            <person name="Raghuraman S."/>
            <person name="Rege F."/>
            <person name="Reyes R."/>
            <person name="Rise C."/>
            <person name="Rogov P."/>
            <person name="Ross K."/>
            <person name="Ryan E."/>
            <person name="Settipalli S."/>
            <person name="Shea T."/>
            <person name="Sherpa N."/>
            <person name="Shi L."/>
            <person name="Shih D."/>
            <person name="Sparrow T."/>
            <person name="Spaulding J."/>
            <person name="Stalker J."/>
            <person name="Stange-Thomann N."/>
            <person name="Stavropoulos S."/>
            <person name="Stone C."/>
            <person name="Strader C."/>
            <person name="Tesfaye S."/>
            <person name="Thomson T."/>
            <person name="Thoulutsang Y."/>
            <person name="Thoulutsang D."/>
            <person name="Topham K."/>
            <person name="Topping I."/>
            <person name="Tsamla T."/>
            <person name="Vassiliev H."/>
            <person name="Vo A."/>
            <person name="Wangchuk T."/>
            <person name="Wangdi T."/>
            <person name="Weiand M."/>
            <person name="Wilkinson J."/>
            <person name="Wilson A."/>
            <person name="Yadav S."/>
            <person name="Young G."/>
            <person name="Yu Q."/>
            <person name="Zembek L."/>
            <person name="Zhong D."/>
            <person name="Zimmer A."/>
            <person name="Zwirko Z."/>
            <person name="Jaffe D.B."/>
            <person name="Alvarez P."/>
            <person name="Brockman W."/>
            <person name="Butler J."/>
            <person name="Chin C."/>
            <person name="Gnerre S."/>
            <person name="Grabherr M."/>
            <person name="Kleber M."/>
            <person name="Mauceli E."/>
            <person name="MacCallum I."/>
        </authorList>
    </citation>
    <scope>NUCLEOTIDE SEQUENCE [LARGE SCALE GENOMIC DNA]</scope>
    <source>
        <strain evidence="12">Tucson 15287-2541.00</strain>
    </source>
</reference>
<dbReference type="eggNOG" id="ENOG502T9BC">
    <property type="taxonomic scope" value="Eukaryota"/>
</dbReference>
<organism evidence="12">
    <name type="scientific">Drosophila grimshawi</name>
    <name type="common">Hawaiian fruit fly</name>
    <name type="synonym">Idiomyia grimshawi</name>
    <dbReference type="NCBI Taxonomy" id="7222"/>
    <lineage>
        <taxon>Eukaryota</taxon>
        <taxon>Metazoa</taxon>
        <taxon>Ecdysozoa</taxon>
        <taxon>Arthropoda</taxon>
        <taxon>Hexapoda</taxon>
        <taxon>Insecta</taxon>
        <taxon>Pterygota</taxon>
        <taxon>Neoptera</taxon>
        <taxon>Endopterygota</taxon>
        <taxon>Diptera</taxon>
        <taxon>Brachycera</taxon>
        <taxon>Muscomorpha</taxon>
        <taxon>Ephydroidea</taxon>
        <taxon>Drosophilidae</taxon>
        <taxon>Drosophila</taxon>
        <taxon>Hawaiian Drosophila</taxon>
    </lineage>
</organism>
<evidence type="ECO:0000256" key="1">
    <source>
        <dbReference type="ARBA" id="ARBA00004651"/>
    </source>
</evidence>
<feature type="transmembrane region" description="Helical" evidence="10">
    <location>
        <begin position="290"/>
        <end position="307"/>
    </location>
</feature>
<evidence type="ECO:0000256" key="8">
    <source>
        <dbReference type="ARBA" id="ARBA00023170"/>
    </source>
</evidence>
<evidence type="ECO:0000256" key="2">
    <source>
        <dbReference type="ARBA" id="ARBA00022475"/>
    </source>
</evidence>
<dbReference type="GO" id="GO:0004984">
    <property type="term" value="F:olfactory receptor activity"/>
    <property type="evidence" value="ECO:0007669"/>
    <property type="project" value="InterPro"/>
</dbReference>
<evidence type="ECO:0000256" key="9">
    <source>
        <dbReference type="ARBA" id="ARBA00023224"/>
    </source>
</evidence>
<feature type="transmembrane region" description="Helical" evidence="10">
    <location>
        <begin position="258"/>
        <end position="278"/>
    </location>
</feature>
<gene>
    <name evidence="11" type="primary">Dgri\GH12715</name>
    <name evidence="11" type="ORF">Dgri_GH12715</name>
</gene>
<dbReference type="GO" id="GO:0005886">
    <property type="term" value="C:plasma membrane"/>
    <property type="evidence" value="ECO:0007669"/>
    <property type="project" value="UniProtKB-SubCell"/>
</dbReference>
<keyword evidence="12" id="KW-1185">Reference proteome</keyword>
<dbReference type="STRING" id="7222.B4JKQ5"/>
<dbReference type="HOGENOM" id="CLU_033399_7_1_1"/>
<comment type="similarity">
    <text evidence="10">Belongs to the insect chemoreceptor superfamily. Heteromeric odorant receptor channel (TC 1.A.69) family.</text>
</comment>
<feature type="transmembrane region" description="Helical" evidence="10">
    <location>
        <begin position="169"/>
        <end position="189"/>
    </location>
</feature>
<evidence type="ECO:0000313" key="12">
    <source>
        <dbReference type="Proteomes" id="UP000001070"/>
    </source>
</evidence>
<comment type="caution">
    <text evidence="10">Lacks conserved residue(s) required for the propagation of feature annotation.</text>
</comment>
<evidence type="ECO:0000256" key="4">
    <source>
        <dbReference type="ARBA" id="ARBA00022692"/>
    </source>
</evidence>
<keyword evidence="3 10" id="KW-0716">Sensory transduction</keyword>
<evidence type="ECO:0000256" key="6">
    <source>
        <dbReference type="ARBA" id="ARBA00022989"/>
    </source>
</evidence>
<keyword evidence="2" id="KW-1003">Cell membrane</keyword>
<sequence length="385" mass="43977">MEEKHFMRAQVLAFRLIGVDLWNATSTTDRWHILLLLISASTTFVGPLCLAIRYNLNDMGMISDIIASAIAVILGIIKCILFLYHRKQFVQLIYRIRGIFKKEIEICPEAATIVDAEIRSDQLLSFTYMRWFNTFVILSLIKPIVIMVMTRLRTGLVHLELPYSGAYPWSYQSVLAYIPTCIWNVLAGYGTMCMTVAMDTLLFAFSFQVCALFKIAQHRIRQLVPQTDAPQQELREMKQVLHLHQTALMIATQLGNDLRPIVLMQFFTNVLQLSFVTYQVANLFPSPDGISFMFFLGSVLIAVFIYSHCGENIQQASEDFATAAYDSNWVDFAPATRHALILSIRRAQLPCQLDGYFFKPNMATFSAVVRSAMSYLMMLRSFMDQ</sequence>
<evidence type="ECO:0000256" key="10">
    <source>
        <dbReference type="RuleBase" id="RU351113"/>
    </source>
</evidence>
<keyword evidence="8 10" id="KW-0675">Receptor</keyword>
<dbReference type="FunCoup" id="B4JKQ5">
    <property type="interactions" value="6"/>
</dbReference>
<keyword evidence="9 10" id="KW-0807">Transducer</keyword>
<dbReference type="EMBL" id="CH916370">
    <property type="protein sequence ID" value="EDW00158.1"/>
    <property type="molecule type" value="Genomic_DNA"/>
</dbReference>
<dbReference type="KEGG" id="dgr:6565108"/>
<dbReference type="Proteomes" id="UP000001070">
    <property type="component" value="Unassembled WGS sequence"/>
</dbReference>